<dbReference type="GO" id="GO:0045165">
    <property type="term" value="P:cell fate commitment"/>
    <property type="evidence" value="ECO:0007669"/>
    <property type="project" value="TreeGrafter"/>
</dbReference>
<comment type="subcellular location">
    <subcellularLocation>
        <location evidence="1">Nucleus</location>
    </subcellularLocation>
</comment>
<evidence type="ECO:0000256" key="7">
    <source>
        <dbReference type="SAM" id="MobiDB-lite"/>
    </source>
</evidence>
<evidence type="ECO:0000256" key="1">
    <source>
        <dbReference type="ARBA" id="ARBA00004123"/>
    </source>
</evidence>
<accession>A0A7J6F651</accession>
<feature type="domain" description="YABBY N-terminal" evidence="9">
    <location>
        <begin position="10"/>
        <end position="62"/>
    </location>
</feature>
<evidence type="ECO:0000256" key="4">
    <source>
        <dbReference type="ARBA" id="ARBA00022771"/>
    </source>
</evidence>
<dbReference type="GO" id="GO:0008270">
    <property type="term" value="F:zinc ion binding"/>
    <property type="evidence" value="ECO:0007669"/>
    <property type="project" value="UniProtKB-KW"/>
</dbReference>
<dbReference type="Pfam" id="PF24868">
    <property type="entry name" value="YABBY_N"/>
    <property type="match status" value="1"/>
</dbReference>
<evidence type="ECO:0000313" key="11">
    <source>
        <dbReference type="Proteomes" id="UP000525078"/>
    </source>
</evidence>
<evidence type="ECO:0000256" key="6">
    <source>
        <dbReference type="ARBA" id="ARBA00023242"/>
    </source>
</evidence>
<name>A0A7J6F651_CANSA</name>
<dbReference type="InterPro" id="IPR036910">
    <property type="entry name" value="HMG_box_dom_sf"/>
</dbReference>
<sequence length="229" mass="25666">MSTLNQLFNLSEQICYVQCGFCTTILLVSVPCSSLSMVVTVRCGHCTTLLSVNMMKASFVPLQLLASLSQTHHEQKEEVDLEEIEAQNAIDTCSPVVSSDNEEGDSVSVNQIVNKPPEKRQRAPSAYNSFISREEIKRLKAENPNMAHKEAFSAAAKNWAHFPPTQYIEDGESCNQKEEENNSTWDSHDVNNKVDEDGKVFLEKKGIKDISTYKYEKKKTTIVEGVDLI</sequence>
<dbReference type="EMBL" id="JAATIP010000153">
    <property type="protein sequence ID" value="KAF4366145.1"/>
    <property type="molecule type" value="Genomic_DNA"/>
</dbReference>
<evidence type="ECO:0000259" key="8">
    <source>
        <dbReference type="Pfam" id="PF04690"/>
    </source>
</evidence>
<evidence type="ECO:0000256" key="5">
    <source>
        <dbReference type="ARBA" id="ARBA00022833"/>
    </source>
</evidence>
<dbReference type="PANTHER" id="PTHR31675:SF8">
    <property type="entry name" value="AXIAL REGULATOR YABBY 4"/>
    <property type="match status" value="1"/>
</dbReference>
<dbReference type="InterPro" id="IPR006780">
    <property type="entry name" value="YABBY"/>
</dbReference>
<reference evidence="10 11" key="1">
    <citation type="journal article" date="2020" name="bioRxiv">
        <title>Sequence and annotation of 42 cannabis genomes reveals extensive copy number variation in cannabinoid synthesis and pathogen resistance genes.</title>
        <authorList>
            <person name="Mckernan K.J."/>
            <person name="Helbert Y."/>
            <person name="Kane L.T."/>
            <person name="Ebling H."/>
            <person name="Zhang L."/>
            <person name="Liu B."/>
            <person name="Eaton Z."/>
            <person name="Mclaughlin S."/>
            <person name="Kingan S."/>
            <person name="Baybayan P."/>
            <person name="Concepcion G."/>
            <person name="Jordan M."/>
            <person name="Riva A."/>
            <person name="Barbazuk W."/>
            <person name="Harkins T."/>
        </authorList>
    </citation>
    <scope>NUCLEOTIDE SEQUENCE [LARGE SCALE GENOMIC DNA]</scope>
    <source>
        <strain evidence="11">cv. Jamaican Lion 4</strain>
        <tissue evidence="10">Leaf</tissue>
    </source>
</reference>
<dbReference type="AlphaFoldDB" id="A0A7J6F651"/>
<keyword evidence="5" id="KW-0862">Zinc</keyword>
<protein>
    <recommendedName>
        <fullName evidence="12">Axial regulator YABBY 4</fullName>
    </recommendedName>
</protein>
<dbReference type="Pfam" id="PF04690">
    <property type="entry name" value="YABBY"/>
    <property type="match status" value="1"/>
</dbReference>
<gene>
    <name evidence="10" type="ORF">F8388_014863</name>
</gene>
<comment type="caution">
    <text evidence="10">The sequence shown here is derived from an EMBL/GenBank/DDBJ whole genome shotgun (WGS) entry which is preliminary data.</text>
</comment>
<feature type="region of interest" description="Disordered" evidence="7">
    <location>
        <begin position="95"/>
        <end position="124"/>
    </location>
</feature>
<dbReference type="SUPFAM" id="SSF47095">
    <property type="entry name" value="HMG-box"/>
    <property type="match status" value="1"/>
</dbReference>
<comment type="similarity">
    <text evidence="2">Belongs to the YABBY family.</text>
</comment>
<feature type="domain" description="YABBY protein C-terminal" evidence="8">
    <location>
        <begin position="100"/>
        <end position="167"/>
    </location>
</feature>
<dbReference type="GO" id="GO:0048481">
    <property type="term" value="P:plant ovule development"/>
    <property type="evidence" value="ECO:0007669"/>
    <property type="project" value="TreeGrafter"/>
</dbReference>
<evidence type="ECO:0000313" key="10">
    <source>
        <dbReference type="EMBL" id="KAF4366145.1"/>
    </source>
</evidence>
<organism evidence="10 11">
    <name type="scientific">Cannabis sativa</name>
    <name type="common">Hemp</name>
    <name type="synonym">Marijuana</name>
    <dbReference type="NCBI Taxonomy" id="3483"/>
    <lineage>
        <taxon>Eukaryota</taxon>
        <taxon>Viridiplantae</taxon>
        <taxon>Streptophyta</taxon>
        <taxon>Embryophyta</taxon>
        <taxon>Tracheophyta</taxon>
        <taxon>Spermatophyta</taxon>
        <taxon>Magnoliopsida</taxon>
        <taxon>eudicotyledons</taxon>
        <taxon>Gunneridae</taxon>
        <taxon>Pentapetalae</taxon>
        <taxon>rosids</taxon>
        <taxon>fabids</taxon>
        <taxon>Rosales</taxon>
        <taxon>Cannabaceae</taxon>
        <taxon>Cannabis</taxon>
    </lineage>
</organism>
<dbReference type="InterPro" id="IPR056776">
    <property type="entry name" value="YABBY_N"/>
</dbReference>
<dbReference type="GO" id="GO:0009944">
    <property type="term" value="P:polarity specification of adaxial/abaxial axis"/>
    <property type="evidence" value="ECO:0007669"/>
    <property type="project" value="TreeGrafter"/>
</dbReference>
<dbReference type="Gene3D" id="1.10.30.10">
    <property type="entry name" value="High mobility group box domain"/>
    <property type="match status" value="1"/>
</dbReference>
<keyword evidence="6" id="KW-0539">Nucleus</keyword>
<evidence type="ECO:0008006" key="12">
    <source>
        <dbReference type="Google" id="ProtNLM"/>
    </source>
</evidence>
<evidence type="ECO:0000256" key="2">
    <source>
        <dbReference type="ARBA" id="ARBA00010325"/>
    </source>
</evidence>
<evidence type="ECO:0000259" key="9">
    <source>
        <dbReference type="Pfam" id="PF24868"/>
    </source>
</evidence>
<proteinExistence type="inferred from homology"/>
<dbReference type="Proteomes" id="UP000525078">
    <property type="component" value="Unassembled WGS sequence"/>
</dbReference>
<evidence type="ECO:0000256" key="3">
    <source>
        <dbReference type="ARBA" id="ARBA00022723"/>
    </source>
</evidence>
<dbReference type="InterPro" id="IPR056775">
    <property type="entry name" value="YABBY_C"/>
</dbReference>
<keyword evidence="3" id="KW-0479">Metal-binding</keyword>
<dbReference type="PANTHER" id="PTHR31675">
    <property type="entry name" value="PROTEIN YABBY 6-RELATED"/>
    <property type="match status" value="1"/>
</dbReference>
<dbReference type="GO" id="GO:0005634">
    <property type="term" value="C:nucleus"/>
    <property type="evidence" value="ECO:0007669"/>
    <property type="project" value="UniProtKB-SubCell"/>
</dbReference>
<keyword evidence="4" id="KW-0863">Zinc-finger</keyword>